<dbReference type="RefSeq" id="WP_282583496.1">
    <property type="nucleotide sequence ID" value="NZ_JAMOIM010000002.1"/>
</dbReference>
<gene>
    <name evidence="2" type="ORF">M8523_03725</name>
</gene>
<dbReference type="PROSITE" id="PS51819">
    <property type="entry name" value="VOC"/>
    <property type="match status" value="1"/>
</dbReference>
<feature type="domain" description="VOC" evidence="1">
    <location>
        <begin position="2"/>
        <end position="127"/>
    </location>
</feature>
<dbReference type="InterPro" id="IPR004360">
    <property type="entry name" value="Glyas_Fos-R_dOase_dom"/>
</dbReference>
<dbReference type="PANTHER" id="PTHR10374">
    <property type="entry name" value="LACTOYLGLUTATHIONE LYASE GLYOXALASE I"/>
    <property type="match status" value="1"/>
</dbReference>
<dbReference type="AlphaFoldDB" id="A0AA41YTN8"/>
<dbReference type="Pfam" id="PF00903">
    <property type="entry name" value="Glyoxalase"/>
    <property type="match status" value="1"/>
</dbReference>
<dbReference type="PANTHER" id="PTHR10374:SF30">
    <property type="entry name" value="LACTOYLGLUTATHIONE LYASE"/>
    <property type="match status" value="1"/>
</dbReference>
<keyword evidence="3" id="KW-1185">Reference proteome</keyword>
<proteinExistence type="predicted"/>
<organism evidence="2 3">
    <name type="scientific">Lichenifustis flavocetrariae</name>
    <dbReference type="NCBI Taxonomy" id="2949735"/>
    <lineage>
        <taxon>Bacteria</taxon>
        <taxon>Pseudomonadati</taxon>
        <taxon>Pseudomonadota</taxon>
        <taxon>Alphaproteobacteria</taxon>
        <taxon>Hyphomicrobiales</taxon>
        <taxon>Lichenihabitantaceae</taxon>
        <taxon>Lichenifustis</taxon>
    </lineage>
</organism>
<dbReference type="InterPro" id="IPR029068">
    <property type="entry name" value="Glyas_Bleomycin-R_OHBP_Dase"/>
</dbReference>
<evidence type="ECO:0000259" key="1">
    <source>
        <dbReference type="PROSITE" id="PS51819"/>
    </source>
</evidence>
<dbReference type="EMBL" id="JAMOIM010000002">
    <property type="protein sequence ID" value="MCW6507125.1"/>
    <property type="molecule type" value="Genomic_DNA"/>
</dbReference>
<dbReference type="Proteomes" id="UP001165667">
    <property type="component" value="Unassembled WGS sequence"/>
</dbReference>
<accession>A0AA41YTN8</accession>
<reference evidence="2" key="1">
    <citation type="submission" date="2022-05" db="EMBL/GenBank/DDBJ databases">
        <authorList>
            <person name="Pankratov T."/>
        </authorList>
    </citation>
    <scope>NUCLEOTIDE SEQUENCE</scope>
    <source>
        <strain evidence="2">BP6-180914</strain>
    </source>
</reference>
<sequence>MQYLHTMIRVTDLDQSLDFFCNKMGFAEVRRIENEKGRYTLVFLAAPDDEGKARETFAPTVELTFNWDPETYSGGRNFGHLAYAVDDIYALCDRLMKAGVTINRPPRDGHMAFIRTPDNISIELIQKNGSLPSQEPWASMPNTGVW</sequence>
<dbReference type="Gene3D" id="3.10.180.10">
    <property type="entry name" value="2,3-Dihydroxybiphenyl 1,2-Dioxygenase, domain 1"/>
    <property type="match status" value="1"/>
</dbReference>
<dbReference type="SUPFAM" id="SSF54593">
    <property type="entry name" value="Glyoxalase/Bleomycin resistance protein/Dihydroxybiphenyl dioxygenase"/>
    <property type="match status" value="1"/>
</dbReference>
<name>A0AA41YTN8_9HYPH</name>
<protein>
    <submittedName>
        <fullName evidence="2">VOC family protein</fullName>
    </submittedName>
</protein>
<dbReference type="InterPro" id="IPR037523">
    <property type="entry name" value="VOC_core"/>
</dbReference>
<comment type="caution">
    <text evidence="2">The sequence shown here is derived from an EMBL/GenBank/DDBJ whole genome shotgun (WGS) entry which is preliminary data.</text>
</comment>
<evidence type="ECO:0000313" key="3">
    <source>
        <dbReference type="Proteomes" id="UP001165667"/>
    </source>
</evidence>
<evidence type="ECO:0000313" key="2">
    <source>
        <dbReference type="EMBL" id="MCW6507125.1"/>
    </source>
</evidence>